<keyword evidence="6" id="KW-1185">Reference proteome</keyword>
<dbReference type="InterPro" id="IPR050625">
    <property type="entry name" value="ParA/MinD_ATPase"/>
</dbReference>
<feature type="compositionally biased region" description="Basic and acidic residues" evidence="3">
    <location>
        <begin position="14"/>
        <end position="30"/>
    </location>
</feature>
<accession>A0AA43XJM9</accession>
<keyword evidence="1" id="KW-0547">Nucleotide-binding</keyword>
<dbReference type="GO" id="GO:0009898">
    <property type="term" value="C:cytoplasmic side of plasma membrane"/>
    <property type="evidence" value="ECO:0007669"/>
    <property type="project" value="TreeGrafter"/>
</dbReference>
<dbReference type="CDD" id="cd02038">
    <property type="entry name" value="FlhG-like"/>
    <property type="match status" value="1"/>
</dbReference>
<sequence length="302" mass="32882">MGDQAQKLREMIKLRKNFPKEAKEKDEEKSPTPAPGIDSRVVAVTSGKGGVGKTNFTINLGITLAKAGKKVVIFDADLGLANIDVILGSIPKYTLVDLMERDLPIEKVMSEGPEGIGIISGASGIEGLMDMSPEKVEGLTRRFSEISRYADFILIDTGAGISKSVLSFVLAAQEVLVISTPEPTSITDAYAVIKAIGNQDRDKSIQLLINKVKDSKEGREVYHKLQRVGKEFLQMEIGLLGFVREDPSVVKAVYSQNPFAVQFPACHAAKDIEAAARKLVSKEADEIKEDQGFFQKVIGLFK</sequence>
<dbReference type="GO" id="GO:0005524">
    <property type="term" value="F:ATP binding"/>
    <property type="evidence" value="ECO:0007669"/>
    <property type="project" value="UniProtKB-KW"/>
</dbReference>
<evidence type="ECO:0000256" key="2">
    <source>
        <dbReference type="ARBA" id="ARBA00022840"/>
    </source>
</evidence>
<feature type="region of interest" description="Disordered" evidence="3">
    <location>
        <begin position="14"/>
        <end position="39"/>
    </location>
</feature>
<dbReference type="PANTHER" id="PTHR43384">
    <property type="entry name" value="SEPTUM SITE-DETERMINING PROTEIN MIND HOMOLOG, CHLOROPLASTIC-RELATED"/>
    <property type="match status" value="1"/>
</dbReference>
<dbReference type="Proteomes" id="UP000449710">
    <property type="component" value="Unassembled WGS sequence"/>
</dbReference>
<dbReference type="PIRSF" id="PIRSF003092">
    <property type="entry name" value="MinD"/>
    <property type="match status" value="1"/>
</dbReference>
<dbReference type="InterPro" id="IPR033875">
    <property type="entry name" value="FlhG"/>
</dbReference>
<dbReference type="InterPro" id="IPR025501">
    <property type="entry name" value="MinD_FleN"/>
</dbReference>
<proteinExistence type="predicted"/>
<organism evidence="5 6">
    <name type="scientific">Isachenkonia alkalipeptolytica</name>
    <dbReference type="NCBI Taxonomy" id="2565777"/>
    <lineage>
        <taxon>Bacteria</taxon>
        <taxon>Bacillati</taxon>
        <taxon>Bacillota</taxon>
        <taxon>Clostridia</taxon>
        <taxon>Eubacteriales</taxon>
        <taxon>Clostridiaceae</taxon>
        <taxon>Isachenkonia</taxon>
    </lineage>
</organism>
<evidence type="ECO:0000256" key="1">
    <source>
        <dbReference type="ARBA" id="ARBA00022741"/>
    </source>
</evidence>
<dbReference type="GO" id="GO:0016887">
    <property type="term" value="F:ATP hydrolysis activity"/>
    <property type="evidence" value="ECO:0007669"/>
    <property type="project" value="TreeGrafter"/>
</dbReference>
<evidence type="ECO:0000259" key="4">
    <source>
        <dbReference type="Pfam" id="PF01656"/>
    </source>
</evidence>
<dbReference type="RefSeq" id="WP_160719140.1">
    <property type="nucleotide sequence ID" value="NZ_SUMG01000003.1"/>
</dbReference>
<gene>
    <name evidence="5" type="ORF">ISALK_03645</name>
</gene>
<dbReference type="GO" id="GO:0005829">
    <property type="term" value="C:cytosol"/>
    <property type="evidence" value="ECO:0007669"/>
    <property type="project" value="TreeGrafter"/>
</dbReference>
<evidence type="ECO:0000313" key="6">
    <source>
        <dbReference type="Proteomes" id="UP000449710"/>
    </source>
</evidence>
<evidence type="ECO:0000313" key="5">
    <source>
        <dbReference type="EMBL" id="NBG87586.1"/>
    </source>
</evidence>
<protein>
    <submittedName>
        <fullName evidence="5">MinD/ParA family protein</fullName>
    </submittedName>
</protein>
<dbReference type="AlphaFoldDB" id="A0AA43XJM9"/>
<dbReference type="Pfam" id="PF01656">
    <property type="entry name" value="CbiA"/>
    <property type="match status" value="1"/>
</dbReference>
<dbReference type="GO" id="GO:0051782">
    <property type="term" value="P:negative regulation of cell division"/>
    <property type="evidence" value="ECO:0007669"/>
    <property type="project" value="TreeGrafter"/>
</dbReference>
<name>A0AA43XJM9_9CLOT</name>
<keyword evidence="2" id="KW-0067">ATP-binding</keyword>
<dbReference type="Gene3D" id="3.40.50.300">
    <property type="entry name" value="P-loop containing nucleotide triphosphate hydrolases"/>
    <property type="match status" value="1"/>
</dbReference>
<comment type="caution">
    <text evidence="5">The sequence shown here is derived from an EMBL/GenBank/DDBJ whole genome shotgun (WGS) entry which is preliminary data.</text>
</comment>
<dbReference type="PANTHER" id="PTHR43384:SF4">
    <property type="entry name" value="CELLULOSE BIOSYNTHESIS PROTEIN BCSQ-RELATED"/>
    <property type="match status" value="1"/>
</dbReference>
<dbReference type="SUPFAM" id="SSF52540">
    <property type="entry name" value="P-loop containing nucleoside triphosphate hydrolases"/>
    <property type="match status" value="1"/>
</dbReference>
<reference evidence="5 6" key="1">
    <citation type="submission" date="2019-04" db="EMBL/GenBank/DDBJ databases">
        <title>Isachenkonia alkalipeptolytica gen. nov. sp. nov. a new anaerobic, alkiliphilic organothrophic bacterium capable to reduce synthesized ferrihydrite isolated from a soda lake.</title>
        <authorList>
            <person name="Toshchakov S.V."/>
            <person name="Zavarzina D.G."/>
            <person name="Zhilina T.N."/>
            <person name="Kostrikina N.A."/>
            <person name="Kublanov I.V."/>
        </authorList>
    </citation>
    <scope>NUCLEOTIDE SEQUENCE [LARGE SCALE GENOMIC DNA]</scope>
    <source>
        <strain evidence="5 6">Z-1701</strain>
    </source>
</reference>
<evidence type="ECO:0000256" key="3">
    <source>
        <dbReference type="SAM" id="MobiDB-lite"/>
    </source>
</evidence>
<dbReference type="InterPro" id="IPR002586">
    <property type="entry name" value="CobQ/CobB/MinD/ParA_Nub-bd_dom"/>
</dbReference>
<feature type="domain" description="CobQ/CobB/MinD/ParA nucleotide binding" evidence="4">
    <location>
        <begin position="42"/>
        <end position="258"/>
    </location>
</feature>
<dbReference type="EMBL" id="SUMG01000003">
    <property type="protein sequence ID" value="NBG87586.1"/>
    <property type="molecule type" value="Genomic_DNA"/>
</dbReference>
<dbReference type="InterPro" id="IPR027417">
    <property type="entry name" value="P-loop_NTPase"/>
</dbReference>